<evidence type="ECO:0000313" key="1">
    <source>
        <dbReference type="EMBL" id="MCF3946298.1"/>
    </source>
</evidence>
<sequence length="52" mass="5531">MSDLATALETEVMAARKSGDIPALLAVARAGFRRPARLYAAQAEIPPLPPQQ</sequence>
<organism evidence="1 2">
    <name type="scientific">Acidiphilium iwatense</name>
    <dbReference type="NCBI Taxonomy" id="768198"/>
    <lineage>
        <taxon>Bacteria</taxon>
        <taxon>Pseudomonadati</taxon>
        <taxon>Pseudomonadota</taxon>
        <taxon>Alphaproteobacteria</taxon>
        <taxon>Acetobacterales</taxon>
        <taxon>Acidocellaceae</taxon>
        <taxon>Acidiphilium</taxon>
    </lineage>
</organism>
<reference evidence="1 2" key="1">
    <citation type="submission" date="2022-01" db="EMBL/GenBank/DDBJ databases">
        <authorList>
            <person name="Won M."/>
            <person name="Kim S.-J."/>
            <person name="Kwon S.-W."/>
        </authorList>
    </citation>
    <scope>NUCLEOTIDE SEQUENCE [LARGE SCALE GENOMIC DNA]</scope>
    <source>
        <strain evidence="1 2">KCTC 23505</strain>
    </source>
</reference>
<accession>A0ABS9DU92</accession>
<proteinExistence type="predicted"/>
<dbReference type="EMBL" id="JAKGBZ010000009">
    <property type="protein sequence ID" value="MCF3946298.1"/>
    <property type="molecule type" value="Genomic_DNA"/>
</dbReference>
<protein>
    <submittedName>
        <fullName evidence="1">Uncharacterized protein</fullName>
    </submittedName>
</protein>
<dbReference type="RefSeq" id="WP_235703534.1">
    <property type="nucleotide sequence ID" value="NZ_JAKGBZ010000009.1"/>
</dbReference>
<dbReference type="Proteomes" id="UP001521209">
    <property type="component" value="Unassembled WGS sequence"/>
</dbReference>
<gene>
    <name evidence="1" type="ORF">L2A60_06325</name>
</gene>
<evidence type="ECO:0000313" key="2">
    <source>
        <dbReference type="Proteomes" id="UP001521209"/>
    </source>
</evidence>
<comment type="caution">
    <text evidence="1">The sequence shown here is derived from an EMBL/GenBank/DDBJ whole genome shotgun (WGS) entry which is preliminary data.</text>
</comment>
<keyword evidence="2" id="KW-1185">Reference proteome</keyword>
<name>A0ABS9DU92_9PROT</name>